<dbReference type="SUPFAM" id="SSF109604">
    <property type="entry name" value="HD-domain/PDEase-like"/>
    <property type="match status" value="1"/>
</dbReference>
<dbReference type="InterPro" id="IPR009218">
    <property type="entry name" value="HD_phosphohydro"/>
</dbReference>
<dbReference type="EMBL" id="BAABKN010000015">
    <property type="protein sequence ID" value="GAA4741237.1"/>
    <property type="molecule type" value="Genomic_DNA"/>
</dbReference>
<keyword evidence="2" id="KW-1185">Reference proteome</keyword>
<name>A0ABP8YXJ4_9ACTN</name>
<proteinExistence type="predicted"/>
<sequence>MNGGVDLLLSWPLPGARTLGAQLVASYAHPDRRYHDGRHLSEVLERVHELSAHGVEFDRMAVLLAAWFHDSVYDAQPDAEKRSAAWAAEALPTLVDQAVVDEVVRLVLMTEHHLPADDDANGCALSDADLAILAGSAERYAEYAASVREEYAEVPDDAFAAGRATILRDLLAKPHLFHTAYARSTWEDAARANVERELAGLG</sequence>
<gene>
    <name evidence="1" type="ORF">GCM10023350_27270</name>
</gene>
<dbReference type="PIRSF" id="PIRSF035170">
    <property type="entry name" value="HD_phosphohydro"/>
    <property type="match status" value="1"/>
</dbReference>
<dbReference type="Gene3D" id="1.10.3210.10">
    <property type="entry name" value="Hypothetical protein af1432"/>
    <property type="match status" value="1"/>
</dbReference>
<evidence type="ECO:0000313" key="1">
    <source>
        <dbReference type="EMBL" id="GAA4741237.1"/>
    </source>
</evidence>
<organism evidence="1 2">
    <name type="scientific">Nocardioides endophyticus</name>
    <dbReference type="NCBI Taxonomy" id="1353775"/>
    <lineage>
        <taxon>Bacteria</taxon>
        <taxon>Bacillati</taxon>
        <taxon>Actinomycetota</taxon>
        <taxon>Actinomycetes</taxon>
        <taxon>Propionibacteriales</taxon>
        <taxon>Nocardioidaceae</taxon>
        <taxon>Nocardioides</taxon>
    </lineage>
</organism>
<dbReference type="PANTHER" id="PTHR21174">
    <property type="match status" value="1"/>
</dbReference>
<dbReference type="Proteomes" id="UP001499882">
    <property type="component" value="Unassembled WGS sequence"/>
</dbReference>
<evidence type="ECO:0000313" key="2">
    <source>
        <dbReference type="Proteomes" id="UP001499882"/>
    </source>
</evidence>
<comment type="caution">
    <text evidence="1">The sequence shown here is derived from an EMBL/GenBank/DDBJ whole genome shotgun (WGS) entry which is preliminary data.</text>
</comment>
<accession>A0ABP8YXJ4</accession>
<protein>
    <recommendedName>
        <fullName evidence="3">Metal-dependent phosphohydrolase</fullName>
    </recommendedName>
</protein>
<reference evidence="2" key="1">
    <citation type="journal article" date="2019" name="Int. J. Syst. Evol. Microbiol.">
        <title>The Global Catalogue of Microorganisms (GCM) 10K type strain sequencing project: providing services to taxonomists for standard genome sequencing and annotation.</title>
        <authorList>
            <consortium name="The Broad Institute Genomics Platform"/>
            <consortium name="The Broad Institute Genome Sequencing Center for Infectious Disease"/>
            <person name="Wu L."/>
            <person name="Ma J."/>
        </authorList>
    </citation>
    <scope>NUCLEOTIDE SEQUENCE [LARGE SCALE GENOMIC DNA]</scope>
    <source>
        <strain evidence="2">JCM 18532</strain>
    </source>
</reference>
<evidence type="ECO:0008006" key="3">
    <source>
        <dbReference type="Google" id="ProtNLM"/>
    </source>
</evidence>
<dbReference type="PANTHER" id="PTHR21174:SF0">
    <property type="entry name" value="HD PHOSPHOHYDROLASE FAMILY PROTEIN-RELATED"/>
    <property type="match status" value="1"/>
</dbReference>